<organism evidence="2">
    <name type="scientific">Cyprideis torosa</name>
    <dbReference type="NCBI Taxonomy" id="163714"/>
    <lineage>
        <taxon>Eukaryota</taxon>
        <taxon>Metazoa</taxon>
        <taxon>Ecdysozoa</taxon>
        <taxon>Arthropoda</taxon>
        <taxon>Crustacea</taxon>
        <taxon>Oligostraca</taxon>
        <taxon>Ostracoda</taxon>
        <taxon>Podocopa</taxon>
        <taxon>Podocopida</taxon>
        <taxon>Cytherocopina</taxon>
        <taxon>Cytheroidea</taxon>
        <taxon>Cytherideidae</taxon>
        <taxon>Cyprideis</taxon>
    </lineage>
</organism>
<dbReference type="EMBL" id="OB661052">
    <property type="protein sequence ID" value="CAD7227158.1"/>
    <property type="molecule type" value="Genomic_DNA"/>
</dbReference>
<gene>
    <name evidence="2" type="ORF">CTOB1V02_LOCUS5067</name>
</gene>
<evidence type="ECO:0000256" key="1">
    <source>
        <dbReference type="SAM" id="MobiDB-lite"/>
    </source>
</evidence>
<name>A0A7R8WDL3_9CRUS</name>
<reference evidence="2" key="1">
    <citation type="submission" date="2020-11" db="EMBL/GenBank/DDBJ databases">
        <authorList>
            <person name="Tran Van P."/>
        </authorList>
    </citation>
    <scope>NUCLEOTIDE SEQUENCE</scope>
</reference>
<accession>A0A7R8WDL3</accession>
<protein>
    <submittedName>
        <fullName evidence="2">Uncharacterized protein</fullName>
    </submittedName>
</protein>
<evidence type="ECO:0000313" key="2">
    <source>
        <dbReference type="EMBL" id="CAD7227158.1"/>
    </source>
</evidence>
<sequence length="290" mass="31794">MTSSSETYKVFDPVRQQPYRMASVVEVMGCTRERTPRDNVVFCDTTTGDDTDTNDSSEEDALGAFSRITEVENCSNPSSSPVLRLCACFETSIATVEEEGEAHSTVVAEVRQEGGTETFSTTYSPYHTPYHSLGLPDFSDHHLVAIQGIPLICPALYMLEDQLRLTSTEEHVTPSRCSFDETSLKNLNAGSEAFTDNNGLQIQPPTKLRTQDLASKMAENLINGAVDVMCKFVQTHQQPDSGGGDTSEKRSTTVPNCMPATSTGTHNSSHHCIYRKLLAEVIKEESQTPP</sequence>
<feature type="compositionally biased region" description="Polar residues" evidence="1">
    <location>
        <begin position="252"/>
        <end position="267"/>
    </location>
</feature>
<feature type="region of interest" description="Disordered" evidence="1">
    <location>
        <begin position="236"/>
        <end position="269"/>
    </location>
</feature>
<dbReference type="AlphaFoldDB" id="A0A7R8WDL3"/>
<proteinExistence type="predicted"/>